<name>A0AC35TUY7_9BILA</name>
<reference evidence="2" key="1">
    <citation type="submission" date="2016-11" db="UniProtKB">
        <authorList>
            <consortium name="WormBaseParasite"/>
        </authorList>
    </citation>
    <scope>IDENTIFICATION</scope>
    <source>
        <strain evidence="2">KR3021</strain>
    </source>
</reference>
<dbReference type="Proteomes" id="UP000095286">
    <property type="component" value="Unplaced"/>
</dbReference>
<evidence type="ECO:0000313" key="2">
    <source>
        <dbReference type="WBParaSite" id="RSKR_0000466800.1"/>
    </source>
</evidence>
<evidence type="ECO:0000313" key="1">
    <source>
        <dbReference type="Proteomes" id="UP000095286"/>
    </source>
</evidence>
<proteinExistence type="predicted"/>
<dbReference type="WBParaSite" id="RSKR_0000466800.1">
    <property type="protein sequence ID" value="RSKR_0000466800.1"/>
    <property type="gene ID" value="RSKR_0000466800"/>
</dbReference>
<protein>
    <submittedName>
        <fullName evidence="2">Heat shock protein 70</fullName>
    </submittedName>
</protein>
<accession>A0AC35TUY7</accession>
<organism evidence="1 2">
    <name type="scientific">Rhabditophanes sp. KR3021</name>
    <dbReference type="NCBI Taxonomy" id="114890"/>
    <lineage>
        <taxon>Eukaryota</taxon>
        <taxon>Metazoa</taxon>
        <taxon>Ecdysozoa</taxon>
        <taxon>Nematoda</taxon>
        <taxon>Chromadorea</taxon>
        <taxon>Rhabditida</taxon>
        <taxon>Tylenchina</taxon>
        <taxon>Panagrolaimomorpha</taxon>
        <taxon>Strongyloidoidea</taxon>
        <taxon>Alloionematidae</taxon>
        <taxon>Rhabditophanes</taxon>
    </lineage>
</organism>
<sequence length="965" mass="107248">MTNEYAIGIDLGTTYSVVGVVRNRNVEIIADQQGSRTTPSVVAFKASEIFVGKPALDEMSIHPTNTVYDSKRMIGRQFSDTDISEDKKIFPFRVTRGKQDRCKICIKRENCATKTYSPEETAAHVLHYLKKSAEVFIGSKVSEAVITVPAYFNNAQKEATKNAAEIVGLKVLHILAEPTAAVIKYVKDNKTEANGQKLLVLDLGGGTFDVSVVEINELNINVISVNGDRHLGGCDLDGVVLNFAIGEIMKKYKIDVSKDSRAIARLKVECEKAKRNLSLNQSAKIIVGSLCNSVNVEIVDVEISISRDRFNTLCKPLFERINGPIVEALKDAHFHINDIDKVITVGGSTNVVALYDFIRKLFFIDSKRMIGRQFSDTDISEDKKIFPFRVTRGKQDRCKICIKRENCATKTYSPEETAAHVLHYLKKSAEVFIGSKVSEAVITVPAYFNNAQKEATKNAAEIVGLKVLHILAEPTAAVIKYLRDNKTEANGQKLLVLDLGGGTFDVSVVKIEQLNINVISVNGDRHLGGCDFDGVVLNFAIGEIMKKYKIDVSKDSKAIARLKIKCEKAKRTLSIDQNARIIVGSLRNSVNAEIVDVEISISRAKFNTLCKPLFERINGPIMEALKDAHFDINDIDKVITVGGSTNVVAFKEIRINGPIMEALKDAHFDINDIDKVITVGGSTNVVAFKEIVRKYFPDSKIVRSLNPDEAVAAGAAIYASEMSSNKNQHFEKITLNNVTPLPLGIKISGNRMHRIIDKNTRIPTTAIQKYTTTMDNQTEVEIAIYEGSGTLITENNCLGKFTLNDLSKLPKGQLEINVTFSINENCILEASAVESANGNRKSIRITRENVQFSIDEIDTLRSNFIMDCSLAEQFNKAKSLKNECEDVSRQTQWEIENQTDTYNLQSPHLNNTTNILNEYIAWSSEPHETLDIDEIKSKIRIVRLAIMPILRRPSDINDLFQGNNN</sequence>